<keyword evidence="3 4" id="KW-0274">FAD</keyword>
<dbReference type="InterPro" id="IPR036250">
    <property type="entry name" value="AcylCo_DH-like_C"/>
</dbReference>
<evidence type="ECO:0000259" key="7">
    <source>
        <dbReference type="Pfam" id="PF18158"/>
    </source>
</evidence>
<accession>A0ABW8KKL5</accession>
<feature type="domain" description="Acyl-CoA dehydrogenase/oxidase C-terminal" evidence="5">
    <location>
        <begin position="277"/>
        <end position="433"/>
    </location>
</feature>
<dbReference type="Gene3D" id="1.20.140.10">
    <property type="entry name" value="Butyryl-CoA Dehydrogenase, subunit A, domain 3"/>
    <property type="match status" value="1"/>
</dbReference>
<dbReference type="Gene3D" id="2.40.110.20">
    <property type="match status" value="1"/>
</dbReference>
<dbReference type="SUPFAM" id="SSF47203">
    <property type="entry name" value="Acyl-CoA dehydrogenase C-terminal domain-like"/>
    <property type="match status" value="1"/>
</dbReference>
<evidence type="ECO:0000259" key="6">
    <source>
        <dbReference type="Pfam" id="PF02770"/>
    </source>
</evidence>
<dbReference type="PANTHER" id="PTHR42707">
    <property type="entry name" value="ACYL-COA DEHYDROGENASE"/>
    <property type="match status" value="1"/>
</dbReference>
<feature type="domain" description="Acyl-CoA oxidase/dehydrogenase middle" evidence="6">
    <location>
        <begin position="167"/>
        <end position="265"/>
    </location>
</feature>
<dbReference type="Gene3D" id="6.10.250.600">
    <property type="match status" value="1"/>
</dbReference>
<gene>
    <name evidence="8" type="ORF">ISP14_17915</name>
</gene>
<comment type="caution">
    <text evidence="8">The sequence shown here is derived from an EMBL/GenBank/DDBJ whole genome shotgun (WGS) entry which is preliminary data.</text>
</comment>
<evidence type="ECO:0000256" key="4">
    <source>
        <dbReference type="RuleBase" id="RU362125"/>
    </source>
</evidence>
<dbReference type="InterPro" id="IPR009075">
    <property type="entry name" value="AcylCo_DH/oxidase_C"/>
</dbReference>
<name>A0ABW8KKL5_9GAMM</name>
<dbReference type="PANTHER" id="PTHR42707:SF2">
    <property type="entry name" value="ACD11 DEHYDROGENASE"/>
    <property type="match status" value="1"/>
</dbReference>
<keyword evidence="9" id="KW-1185">Reference proteome</keyword>
<dbReference type="Proteomes" id="UP001620397">
    <property type="component" value="Unassembled WGS sequence"/>
</dbReference>
<evidence type="ECO:0000313" key="8">
    <source>
        <dbReference type="EMBL" id="MFK2932662.1"/>
    </source>
</evidence>
<evidence type="ECO:0000256" key="1">
    <source>
        <dbReference type="ARBA" id="ARBA00009347"/>
    </source>
</evidence>
<dbReference type="Pfam" id="PF02770">
    <property type="entry name" value="Acyl-CoA_dh_M"/>
    <property type="match status" value="1"/>
</dbReference>
<comment type="cofactor">
    <cofactor evidence="4">
        <name>FAD</name>
        <dbReference type="ChEBI" id="CHEBI:57692"/>
    </cofactor>
</comment>
<evidence type="ECO:0000256" key="3">
    <source>
        <dbReference type="ARBA" id="ARBA00022827"/>
    </source>
</evidence>
<protein>
    <submittedName>
        <fullName evidence="8">Acyl-CoA dehydrogenase family protein</fullName>
    </submittedName>
</protein>
<dbReference type="InterPro" id="IPR006091">
    <property type="entry name" value="Acyl-CoA_Oxase/DH_mid-dom"/>
</dbReference>
<dbReference type="Pfam" id="PF18158">
    <property type="entry name" value="AidB_N"/>
    <property type="match status" value="1"/>
</dbReference>
<organism evidence="8 9">
    <name type="scientific">Dyella agri</name>
    <dbReference type="NCBI Taxonomy" id="1926869"/>
    <lineage>
        <taxon>Bacteria</taxon>
        <taxon>Pseudomonadati</taxon>
        <taxon>Pseudomonadota</taxon>
        <taxon>Gammaproteobacteria</taxon>
        <taxon>Lysobacterales</taxon>
        <taxon>Rhodanobacteraceae</taxon>
        <taxon>Dyella</taxon>
    </lineage>
</organism>
<dbReference type="RefSeq" id="WP_404542573.1">
    <property type="nucleotide sequence ID" value="NZ_JADIKL010000015.1"/>
</dbReference>
<dbReference type="InterPro" id="IPR009100">
    <property type="entry name" value="AcylCoA_DH/oxidase_NM_dom_sf"/>
</dbReference>
<dbReference type="InterPro" id="IPR052904">
    <property type="entry name" value="Acyl-CoA_dehydrogenase-like"/>
</dbReference>
<evidence type="ECO:0000313" key="9">
    <source>
        <dbReference type="Proteomes" id="UP001620397"/>
    </source>
</evidence>
<feature type="domain" description="Adaptive response protein AidB N-terminal" evidence="7">
    <location>
        <begin position="13"/>
        <end position="157"/>
    </location>
</feature>
<evidence type="ECO:0000259" key="5">
    <source>
        <dbReference type="Pfam" id="PF00441"/>
    </source>
</evidence>
<comment type="similarity">
    <text evidence="1 4">Belongs to the acyl-CoA dehydrogenase family.</text>
</comment>
<dbReference type="InterPro" id="IPR041504">
    <property type="entry name" value="AidB_N"/>
</dbReference>
<dbReference type="SUPFAM" id="SSF56645">
    <property type="entry name" value="Acyl-CoA dehydrogenase NM domain-like"/>
    <property type="match status" value="1"/>
</dbReference>
<evidence type="ECO:0000256" key="2">
    <source>
        <dbReference type="ARBA" id="ARBA00022630"/>
    </source>
</evidence>
<reference evidence="8 9" key="1">
    <citation type="submission" date="2020-10" db="EMBL/GenBank/DDBJ databases">
        <title>Phylogeny of dyella-like bacteria.</title>
        <authorList>
            <person name="Fu J."/>
        </authorList>
    </citation>
    <scope>NUCLEOTIDE SEQUENCE [LARGE SCALE GENOMIC DNA]</scope>
    <source>
        <strain evidence="8 9">DKC-1</strain>
    </source>
</reference>
<sequence>MGYLQDAPQLAHPYRSDRLLHALLDRAVPASRRATLDTDLGALGDYALLAWQRAAVTTRRKPVLTQWDAWGRRVDRIELTEAWQEGPDITTYHAVLASGHENHEHARLEEFARAYLYHVASEFYTCPLAMTDGAATALKASGNQALIERALPHFLSRDASTFWLSGQWMTETHGGSDVSHTETVARQDANGQWRLHGRKWFSSAVVGEAALALARPEGAGGGSGALALFYVETMDGAARKPELIIDRLKDKLGTHELPTAEIHLDGLPAWPLGELANGVRQVAPMLNVTRTWNAVCAVASMARAIALARDYAGRRLAFGRPLVEQPLHAQTLADMQAEFEGAFALAFEVAQLLGRVEHGVAAPHEAQLLRLLTPLAKLWTGKLAVRLCSEALECFGGAGYIEDTGLPQLLRDAQVYAIWEGTTNVLALDALRALAGDGLDALRTAVAAWQQGGDPHAAFAIDAALDAAASHLDAPPTDRTGLEAGARGLALTLARSAAAALLTRQAAWAQTRGDARPAAALRRFLGHGLLRLADTGADDTRQLLD</sequence>
<dbReference type="EMBL" id="JADIKL010000015">
    <property type="protein sequence ID" value="MFK2932662.1"/>
    <property type="molecule type" value="Genomic_DNA"/>
</dbReference>
<dbReference type="Pfam" id="PF00441">
    <property type="entry name" value="Acyl-CoA_dh_1"/>
    <property type="match status" value="1"/>
</dbReference>
<proteinExistence type="inferred from homology"/>
<keyword evidence="4" id="KW-0560">Oxidoreductase</keyword>
<keyword evidence="2 4" id="KW-0285">Flavoprotein</keyword>